<keyword evidence="1" id="KW-1133">Transmembrane helix</keyword>
<accession>A0ABY1S791</accession>
<feature type="transmembrane region" description="Helical" evidence="1">
    <location>
        <begin position="343"/>
        <end position="367"/>
    </location>
</feature>
<dbReference type="InterPro" id="IPR003474">
    <property type="entry name" value="Glcn_transporter"/>
</dbReference>
<keyword evidence="1" id="KW-0472">Membrane</keyword>
<gene>
    <name evidence="2" type="ORF">SAMN05216240_1063</name>
</gene>
<proteinExistence type="predicted"/>
<protein>
    <submittedName>
        <fullName evidence="2">Gluconate:H+ symporter, GntP family</fullName>
    </submittedName>
</protein>
<feature type="transmembrane region" description="Helical" evidence="1">
    <location>
        <begin position="303"/>
        <end position="323"/>
    </location>
</feature>
<dbReference type="Pfam" id="PF02447">
    <property type="entry name" value="GntP_permease"/>
    <property type="match status" value="1"/>
</dbReference>
<dbReference type="PIRSF" id="PIRSF002746">
    <property type="entry name" value="Gluconate_transporter"/>
    <property type="match status" value="1"/>
</dbReference>
<keyword evidence="3" id="KW-1185">Reference proteome</keyword>
<feature type="transmembrane region" description="Helical" evidence="1">
    <location>
        <begin position="139"/>
        <end position="159"/>
    </location>
</feature>
<dbReference type="PANTHER" id="PTHR30354">
    <property type="entry name" value="GNT FAMILY GLUCONATE TRANSPORTER"/>
    <property type="match status" value="1"/>
</dbReference>
<feature type="transmembrane region" description="Helical" evidence="1">
    <location>
        <begin position="104"/>
        <end position="127"/>
    </location>
</feature>
<dbReference type="Proteomes" id="UP000196803">
    <property type="component" value="Unassembled WGS sequence"/>
</dbReference>
<feature type="transmembrane region" description="Helical" evidence="1">
    <location>
        <begin position="179"/>
        <end position="201"/>
    </location>
</feature>
<feature type="transmembrane region" description="Helical" evidence="1">
    <location>
        <begin position="274"/>
        <end position="291"/>
    </location>
</feature>
<feature type="transmembrane region" description="Helical" evidence="1">
    <location>
        <begin position="6"/>
        <end position="23"/>
    </location>
</feature>
<dbReference type="PANTHER" id="PTHR30354:SF11">
    <property type="entry name" value="PERMEASE"/>
    <property type="match status" value="1"/>
</dbReference>
<evidence type="ECO:0000313" key="3">
    <source>
        <dbReference type="Proteomes" id="UP000196803"/>
    </source>
</evidence>
<evidence type="ECO:0000313" key="2">
    <source>
        <dbReference type="EMBL" id="SMR92537.1"/>
    </source>
</evidence>
<dbReference type="NCBIfam" id="TIGR00791">
    <property type="entry name" value="gntP"/>
    <property type="match status" value="1"/>
</dbReference>
<comment type="caution">
    <text evidence="2">The sequence shown here is derived from an EMBL/GenBank/DDBJ whole genome shotgun (WGS) entry which is preliminary data.</text>
</comment>
<feature type="transmembrane region" description="Helical" evidence="1">
    <location>
        <begin position="420"/>
        <end position="445"/>
    </location>
</feature>
<keyword evidence="1" id="KW-0812">Transmembrane</keyword>
<name>A0ABY1S791_CALBS</name>
<feature type="transmembrane region" description="Helical" evidence="1">
    <location>
        <begin position="30"/>
        <end position="48"/>
    </location>
</feature>
<dbReference type="EMBL" id="FXXC01000001">
    <property type="protein sequence ID" value="SMR92537.1"/>
    <property type="molecule type" value="Genomic_DNA"/>
</dbReference>
<dbReference type="GeneID" id="31773349"/>
<sequence>MVTGPMLLVIFVLAMAFVLVSIIKFKLNPFLSLIITGIITAWLVGMPLSQTASNIAEGFGSTLKGIGIVIGLGIILGQILAEAGATEQIANGLIKKVGSKNSPLAVNITGFLVSIPVFFDAAFVILISLIKQISRKTKISFITFVTALAVGLIVTHATVIPTPGPVTVASNMGVNMGVFTFYSIIVALPAALIGGWLYGLYLGKKYPFTEDEVKGDFRNEEQITSNGKQPSLFLSLFVLLLPIVLILLGTVLSVLLPKNSAMSVFFSFLGDKNIALLIGVIVAILAMKPYLKDSIENVISRAATSAGMILLITGAGGSFGKIINESGIGNYVVETFSRMNIPMVVLAFVLSQLLRAAQGSTTVALVTTSSILGPLAAKLGVSPVLVGLAICAGGIGLSLPNDSGFWVVNRFSKFDIKKTMEAWTVGGTIAGVIAFIMVLILNIFASKLPGLH</sequence>
<feature type="transmembrane region" description="Helical" evidence="1">
    <location>
        <begin position="379"/>
        <end position="400"/>
    </location>
</feature>
<dbReference type="RefSeq" id="WP_015908367.1">
    <property type="nucleotide sequence ID" value="NZ_FUZJ01000001.1"/>
</dbReference>
<evidence type="ECO:0000256" key="1">
    <source>
        <dbReference type="SAM" id="Phobius"/>
    </source>
</evidence>
<reference evidence="2 3" key="1">
    <citation type="submission" date="2017-05" db="EMBL/GenBank/DDBJ databases">
        <authorList>
            <person name="Varghese N."/>
            <person name="Submissions S."/>
        </authorList>
    </citation>
    <scope>NUCLEOTIDE SEQUENCE [LARGE SCALE GENOMIC DNA]</scope>
    <source>
        <strain evidence="2 3">MACB1020</strain>
    </source>
</reference>
<feature type="transmembrane region" description="Helical" evidence="1">
    <location>
        <begin position="232"/>
        <end position="254"/>
    </location>
</feature>
<organism evidence="2 3">
    <name type="scientific">Caldicellulosiruptor bescii</name>
    <name type="common">Anaerocellum thermophilum</name>
    <dbReference type="NCBI Taxonomy" id="31899"/>
    <lineage>
        <taxon>Bacteria</taxon>
        <taxon>Bacillati</taxon>
        <taxon>Bacillota</taxon>
        <taxon>Bacillota incertae sedis</taxon>
        <taxon>Caldicellulosiruptorales</taxon>
        <taxon>Caldicellulosiruptoraceae</taxon>
        <taxon>Caldicellulosiruptor</taxon>
    </lineage>
</organism>